<evidence type="ECO:0000256" key="2">
    <source>
        <dbReference type="SAM" id="SignalP"/>
    </source>
</evidence>
<dbReference type="PROSITE" id="PS51257">
    <property type="entry name" value="PROKAR_LIPOPROTEIN"/>
    <property type="match status" value="1"/>
</dbReference>
<proteinExistence type="predicted"/>
<sequence length="226" mass="23466" precursor="true">MRIAVMLAASVLVAGCSQAVDGQARQTVPTLSAPSGTTRTSPSSTAKPPPTSAPAARAPIGEVIRWIEAAPPAAPEDFHTVSREGAGTDLGDGVAFTTPTGTSKCMTDRRAEGALTCLVDLREPPPRPADVYGEWKGGWVDFPGGTLDVGSAHADPGPFSDGFGVELPYGQALNFGDYRCRTDPSGLFCVNYAHQSAARFSDAGIEPFGCLEQVSPPPEIGARFSC</sequence>
<feature type="chain" id="PRO_5024920761" evidence="2">
    <location>
        <begin position="20"/>
        <end position="226"/>
    </location>
</feature>
<feature type="signal peptide" evidence="2">
    <location>
        <begin position="1"/>
        <end position="19"/>
    </location>
</feature>
<accession>A0A5Q5CG51</accession>
<evidence type="ECO:0000313" key="3">
    <source>
        <dbReference type="EMBL" id="ABN98331.1"/>
    </source>
</evidence>
<dbReference type="KEGG" id="mjl:Mjls_2547"/>
<protein>
    <submittedName>
        <fullName evidence="3">LppI</fullName>
    </submittedName>
</protein>
<feature type="region of interest" description="Disordered" evidence="1">
    <location>
        <begin position="25"/>
        <end position="56"/>
    </location>
</feature>
<reference evidence="3" key="1">
    <citation type="submission" date="2007-02" db="EMBL/GenBank/DDBJ databases">
        <title>Complete sequence of Mycobacterium sp. JLS.</title>
        <authorList>
            <consortium name="US DOE Joint Genome Institute"/>
            <person name="Copeland A."/>
            <person name="Lucas S."/>
            <person name="Lapidus A."/>
            <person name="Barry K."/>
            <person name="Detter J.C."/>
            <person name="Glavina del Rio T."/>
            <person name="Hammon N."/>
            <person name="Israni S."/>
            <person name="Dalin E."/>
            <person name="Tice H."/>
            <person name="Pitluck S."/>
            <person name="Chain P."/>
            <person name="Malfatti S."/>
            <person name="Shin M."/>
            <person name="Vergez L."/>
            <person name="Schmutz J."/>
            <person name="Larimer F."/>
            <person name="Land M."/>
            <person name="Hauser L."/>
            <person name="Kyrpides N."/>
            <person name="Mikhailova N."/>
            <person name="Miller C.D."/>
            <person name="Anderson A.J."/>
            <person name="Sims R.C."/>
            <person name="Richardson P."/>
        </authorList>
    </citation>
    <scope>NUCLEOTIDE SEQUENCE [LARGE SCALE GENOMIC DNA]</scope>
    <source>
        <strain evidence="3">JLS</strain>
    </source>
</reference>
<dbReference type="AlphaFoldDB" id="A0A5Q5CG51"/>
<feature type="compositionally biased region" description="Low complexity" evidence="1">
    <location>
        <begin position="32"/>
        <end position="46"/>
    </location>
</feature>
<dbReference type="EMBL" id="CP000580">
    <property type="protein sequence ID" value="ABN98331.1"/>
    <property type="molecule type" value="Genomic_DNA"/>
</dbReference>
<organism evidence="3">
    <name type="scientific">Mycobacterium sp. (strain JLS)</name>
    <dbReference type="NCBI Taxonomy" id="164757"/>
    <lineage>
        <taxon>Bacteria</taxon>
        <taxon>Bacillati</taxon>
        <taxon>Actinomycetota</taxon>
        <taxon>Actinomycetes</taxon>
        <taxon>Mycobacteriales</taxon>
        <taxon>Mycobacteriaceae</taxon>
        <taxon>Mycobacterium</taxon>
    </lineage>
</organism>
<name>A0A5Q5CG51_MYCSJ</name>
<keyword evidence="2" id="KW-0732">Signal</keyword>
<evidence type="ECO:0000256" key="1">
    <source>
        <dbReference type="SAM" id="MobiDB-lite"/>
    </source>
</evidence>
<gene>
    <name evidence="3" type="ordered locus">Mjls_2547</name>
</gene>